<accession>A0A8J2P0Y6</accession>
<dbReference type="EMBL" id="CAJVCH010139952">
    <property type="protein sequence ID" value="CAG7726784.1"/>
    <property type="molecule type" value="Genomic_DNA"/>
</dbReference>
<comment type="caution">
    <text evidence="1">The sequence shown here is derived from an EMBL/GenBank/DDBJ whole genome shotgun (WGS) entry which is preliminary data.</text>
</comment>
<proteinExistence type="predicted"/>
<dbReference type="Proteomes" id="UP000708208">
    <property type="component" value="Unassembled WGS sequence"/>
</dbReference>
<protein>
    <submittedName>
        <fullName evidence="1">Uncharacterized protein</fullName>
    </submittedName>
</protein>
<evidence type="ECO:0000313" key="2">
    <source>
        <dbReference type="Proteomes" id="UP000708208"/>
    </source>
</evidence>
<evidence type="ECO:0000313" key="1">
    <source>
        <dbReference type="EMBL" id="CAG7726784.1"/>
    </source>
</evidence>
<dbReference type="AlphaFoldDB" id="A0A8J2P0Y6"/>
<gene>
    <name evidence="1" type="ORF">AFUS01_LOCUS15672</name>
</gene>
<name>A0A8J2P0Y6_9HEXA</name>
<organism evidence="1 2">
    <name type="scientific">Allacma fusca</name>
    <dbReference type="NCBI Taxonomy" id="39272"/>
    <lineage>
        <taxon>Eukaryota</taxon>
        <taxon>Metazoa</taxon>
        <taxon>Ecdysozoa</taxon>
        <taxon>Arthropoda</taxon>
        <taxon>Hexapoda</taxon>
        <taxon>Collembola</taxon>
        <taxon>Symphypleona</taxon>
        <taxon>Sminthuridae</taxon>
        <taxon>Allacma</taxon>
    </lineage>
</organism>
<sequence>MASKKLQIAYILQSYTSSLEFFISKLPIATGCVVHMFPRGMYFHSFRSLQEDPFRGNILSGRGATHSPHIVRDCKEVLTFLNAKL</sequence>
<keyword evidence="2" id="KW-1185">Reference proteome</keyword>
<reference evidence="1" key="1">
    <citation type="submission" date="2021-06" db="EMBL/GenBank/DDBJ databases">
        <authorList>
            <person name="Hodson N. C."/>
            <person name="Mongue J. A."/>
            <person name="Jaron S. K."/>
        </authorList>
    </citation>
    <scope>NUCLEOTIDE SEQUENCE</scope>
</reference>